<dbReference type="HOGENOM" id="CLU_026640_0_0_1"/>
<evidence type="ECO:0000256" key="8">
    <source>
        <dbReference type="ARBA" id="ARBA00035045"/>
    </source>
</evidence>
<keyword evidence="2" id="KW-0223">Dioxygenase</keyword>
<dbReference type="PANTHER" id="PTHR39479:SF2">
    <property type="entry name" value="2-OXOADIPATE DIOXYGENASE_DECARBOXYLASE"/>
    <property type="match status" value="1"/>
</dbReference>
<evidence type="ECO:0000256" key="1">
    <source>
        <dbReference type="ARBA" id="ARBA00001954"/>
    </source>
</evidence>
<reference evidence="9 10" key="1">
    <citation type="journal article" date="2012" name="PLoS Pathog.">
        <title>Diverse lifestyles and strategies of plant pathogenesis encoded in the genomes of eighteen Dothideomycetes fungi.</title>
        <authorList>
            <person name="Ohm R.A."/>
            <person name="Feau N."/>
            <person name="Henrissat B."/>
            <person name="Schoch C.L."/>
            <person name="Horwitz B.A."/>
            <person name="Barry K.W."/>
            <person name="Condon B.J."/>
            <person name="Copeland A.C."/>
            <person name="Dhillon B."/>
            <person name="Glaser F."/>
            <person name="Hesse C.N."/>
            <person name="Kosti I."/>
            <person name="LaButti K."/>
            <person name="Lindquist E.A."/>
            <person name="Lucas S."/>
            <person name="Salamov A.A."/>
            <person name="Bradshaw R.E."/>
            <person name="Ciuffetti L."/>
            <person name="Hamelin R.C."/>
            <person name="Kema G.H.J."/>
            <person name="Lawrence C."/>
            <person name="Scott J.A."/>
            <person name="Spatafora J.W."/>
            <person name="Turgeon B.G."/>
            <person name="de Wit P.J.G.M."/>
            <person name="Zhong S."/>
            <person name="Goodwin S.B."/>
            <person name="Grigoriev I.V."/>
        </authorList>
    </citation>
    <scope>NUCLEOTIDE SEQUENCE [LARGE SCALE GENOMIC DNA]</scope>
    <source>
        <strain evidence="9 10">UAMH 10762</strain>
    </source>
</reference>
<organism evidence="9 10">
    <name type="scientific">Baudoinia panamericana (strain UAMH 10762)</name>
    <name type="common">Angels' share fungus</name>
    <name type="synonym">Baudoinia compniacensis (strain UAMH 10762)</name>
    <dbReference type="NCBI Taxonomy" id="717646"/>
    <lineage>
        <taxon>Eukaryota</taxon>
        <taxon>Fungi</taxon>
        <taxon>Dikarya</taxon>
        <taxon>Ascomycota</taxon>
        <taxon>Pezizomycotina</taxon>
        <taxon>Dothideomycetes</taxon>
        <taxon>Dothideomycetidae</taxon>
        <taxon>Mycosphaerellales</taxon>
        <taxon>Teratosphaeriaceae</taxon>
        <taxon>Baudoinia</taxon>
    </lineage>
</organism>
<name>M2MPR4_BAUPA</name>
<dbReference type="SMART" id="SM01150">
    <property type="entry name" value="DUF1338"/>
    <property type="match status" value="1"/>
</dbReference>
<dbReference type="Gene3D" id="3.10.180.80">
    <property type="entry name" value="Uncharacterised protein PF07063, DUF1338"/>
    <property type="match status" value="1"/>
</dbReference>
<dbReference type="OrthoDB" id="8300246at2759"/>
<evidence type="ECO:0000256" key="6">
    <source>
        <dbReference type="ARBA" id="ARBA00035023"/>
    </source>
</evidence>
<dbReference type="Proteomes" id="UP000011761">
    <property type="component" value="Unassembled WGS sequence"/>
</dbReference>
<dbReference type="OMA" id="FRWHETA"/>
<protein>
    <recommendedName>
        <fullName evidence="7">2-oxoadipate dioxygenase/decarboxylase</fullName>
        <ecNumber evidence="6">1.13.11.93</ecNumber>
    </recommendedName>
    <alternativeName>
        <fullName evidence="8">2-hydroxyglutarate synthase</fullName>
    </alternativeName>
</protein>
<dbReference type="GO" id="GO:0051213">
    <property type="term" value="F:dioxygenase activity"/>
    <property type="evidence" value="ECO:0007669"/>
    <property type="project" value="UniProtKB-KW"/>
</dbReference>
<dbReference type="AlphaFoldDB" id="M2MPR4"/>
<dbReference type="eggNOG" id="ENOG502QV4Z">
    <property type="taxonomic scope" value="Eukaryota"/>
</dbReference>
<dbReference type="InterPro" id="IPR009770">
    <property type="entry name" value="HGLS"/>
</dbReference>
<evidence type="ECO:0000256" key="4">
    <source>
        <dbReference type="ARBA" id="ARBA00023004"/>
    </source>
</evidence>
<keyword evidence="4" id="KW-0408">Iron</keyword>
<keyword evidence="3" id="KW-0560">Oxidoreductase</keyword>
<dbReference type="GeneID" id="19117026"/>
<comment type="cofactor">
    <cofactor evidence="1">
        <name>Fe(2+)</name>
        <dbReference type="ChEBI" id="CHEBI:29033"/>
    </cofactor>
</comment>
<evidence type="ECO:0000256" key="5">
    <source>
        <dbReference type="ARBA" id="ARBA00035013"/>
    </source>
</evidence>
<proteinExistence type="inferred from homology"/>
<dbReference type="CDD" id="cd16348">
    <property type="entry name" value="VOC_YdcJ_like"/>
    <property type="match status" value="1"/>
</dbReference>
<comment type="similarity">
    <text evidence="5">Belongs to the 2-oxoadipate dioxygenase/decarboxylase family.</text>
</comment>
<evidence type="ECO:0000313" key="10">
    <source>
        <dbReference type="Proteomes" id="UP000011761"/>
    </source>
</evidence>
<sequence length="478" mass="53411">MDPIEYNGSCSAVVEQDHLRTIFALALSSMYRKEVPLYGDLVSIVRDINSQVLFRTRLGLGSDSSERLDVERHGAIRLGTPAELQTVRRIFALLGMRAVDYYDLSVAGLPMHATAFRSVDRESLARNPFRVFTTLLRPELLDSDEARMLALKLLERRQIFTEKLLEWLDIADSQGGRLKADQIEHFIPQALLTFSWRPTAAATYAEYEELREEHPILADVACFQSAHINHLTPRVLDIEAAHRAMQAAGMAVKSAIEGPPQRQHPILLRQTSFLALEEPVRFPYNDSIVASDLVSGSHKARFGEIEERGAALTAKGRQLYDELQSAALCAGQSIIEQSRRDAIVAAVFDRFPDDWSALRSQGLLFCEYSCDTTRIKTAMSLEKKSHFTPELLEALITEGVIQARPITYEDFLPFSAAGIFRSNLQSNFKQAAIQSLARYDRSGLECALGCKVLSSETLYAGIEEESLERCAVALGLVR</sequence>
<dbReference type="EC" id="1.13.11.93" evidence="6"/>
<evidence type="ECO:0000256" key="3">
    <source>
        <dbReference type="ARBA" id="ARBA00023002"/>
    </source>
</evidence>
<dbReference type="RefSeq" id="XP_007679407.1">
    <property type="nucleotide sequence ID" value="XM_007681217.1"/>
</dbReference>
<dbReference type="KEGG" id="bcom:BAUCODRAFT_76484"/>
<gene>
    <name evidence="9" type="ORF">BAUCODRAFT_76484</name>
</gene>
<evidence type="ECO:0000313" key="9">
    <source>
        <dbReference type="EMBL" id="EMC93433.1"/>
    </source>
</evidence>
<dbReference type="PANTHER" id="PTHR39479">
    <property type="match status" value="1"/>
</dbReference>
<accession>M2MPR4</accession>
<dbReference type="InterPro" id="IPR047869">
    <property type="entry name" value="YdcJ_bac-like"/>
</dbReference>
<keyword evidence="10" id="KW-1185">Reference proteome</keyword>
<dbReference type="EMBL" id="KB445560">
    <property type="protein sequence ID" value="EMC93433.1"/>
    <property type="molecule type" value="Genomic_DNA"/>
</dbReference>
<dbReference type="Pfam" id="PF07063">
    <property type="entry name" value="HGLS"/>
    <property type="match status" value="1"/>
</dbReference>
<evidence type="ECO:0000256" key="7">
    <source>
        <dbReference type="ARBA" id="ARBA00035034"/>
    </source>
</evidence>
<evidence type="ECO:0000256" key="2">
    <source>
        <dbReference type="ARBA" id="ARBA00022964"/>
    </source>
</evidence>